<feature type="signal peptide" evidence="2">
    <location>
        <begin position="1"/>
        <end position="21"/>
    </location>
</feature>
<dbReference type="RefSeq" id="WP_234990682.1">
    <property type="nucleotide sequence ID" value="NZ_FUYC01000010.1"/>
</dbReference>
<dbReference type="EMBL" id="FUYC01000010">
    <property type="protein sequence ID" value="SKA87571.1"/>
    <property type="molecule type" value="Genomic_DNA"/>
</dbReference>
<dbReference type="PANTHER" id="PTHR35936:SF17">
    <property type="entry name" value="ARGININE-BINDING EXTRACELLULAR PROTEIN ARTP"/>
    <property type="match status" value="1"/>
</dbReference>
<keyword evidence="5" id="KW-1185">Reference proteome</keyword>
<dbReference type="Pfam" id="PF00497">
    <property type="entry name" value="SBP_bac_3"/>
    <property type="match status" value="1"/>
</dbReference>
<dbReference type="Gene3D" id="3.40.190.10">
    <property type="entry name" value="Periplasmic binding protein-like II"/>
    <property type="match status" value="2"/>
</dbReference>
<dbReference type="SMART" id="SM00062">
    <property type="entry name" value="PBPb"/>
    <property type="match status" value="1"/>
</dbReference>
<protein>
    <submittedName>
        <fullName evidence="4">Amino acid ABC transporter substrate-binding protein, PAAT family (TC 3.A.1.3.-)</fullName>
    </submittedName>
</protein>
<evidence type="ECO:0000256" key="2">
    <source>
        <dbReference type="SAM" id="SignalP"/>
    </source>
</evidence>
<proteinExistence type="predicted"/>
<feature type="domain" description="Solute-binding protein family 3/N-terminal" evidence="3">
    <location>
        <begin position="57"/>
        <end position="278"/>
    </location>
</feature>
<evidence type="ECO:0000313" key="5">
    <source>
        <dbReference type="Proteomes" id="UP000190027"/>
    </source>
</evidence>
<evidence type="ECO:0000259" key="3">
    <source>
        <dbReference type="SMART" id="SM00062"/>
    </source>
</evidence>
<reference evidence="4 5" key="1">
    <citation type="submission" date="2017-02" db="EMBL/GenBank/DDBJ databases">
        <authorList>
            <person name="Peterson S.W."/>
        </authorList>
    </citation>
    <scope>NUCLEOTIDE SEQUENCE [LARGE SCALE GENOMIC DNA]</scope>
    <source>
        <strain evidence="4 5">DSM 16080</strain>
    </source>
</reference>
<keyword evidence="1 2" id="KW-0732">Signal</keyword>
<dbReference type="STRING" id="1121449.SAMN02745704_02053"/>
<dbReference type="InterPro" id="IPR001638">
    <property type="entry name" value="Solute-binding_3/MltF_N"/>
</dbReference>
<name>A0A1T4XEW8_9BACT</name>
<feature type="chain" id="PRO_5012888366" evidence="2">
    <location>
        <begin position="22"/>
        <end position="278"/>
    </location>
</feature>
<dbReference type="CDD" id="cd13624">
    <property type="entry name" value="PBP2_Arg_Lys_His"/>
    <property type="match status" value="1"/>
</dbReference>
<dbReference type="AlphaFoldDB" id="A0A1T4XEW8"/>
<dbReference type="PROSITE" id="PS51257">
    <property type="entry name" value="PROKAR_LIPOPROTEIN"/>
    <property type="match status" value="1"/>
</dbReference>
<dbReference type="SUPFAM" id="SSF53850">
    <property type="entry name" value="Periplasmic binding protein-like II"/>
    <property type="match status" value="1"/>
</dbReference>
<sequence>MRHGLKLFVVMAALAVLFALGCGQAEQKKAEESAPAQEQTAETTVEQAAEEAPAMPEIVFASDCTWPPMEFLDADKNIIGFCPELVKAMGEVGGFTPVIKNTAWDGIFAGLAAGKYDVIASSVSITEERKAKMDFSDPYFEVKQGVLVQKDSGIDSVEDLSGKSIGAQIGTTGYFAAGSIEGAEAKSYDEVGLAVEDLFNGRIDAAICDDSVAYDYALQNERYKEQLSLAFIIDTDKKEYLGFAVQKGDAQTVQILNEALAKVKASGKYDEIYAKWFE</sequence>
<dbReference type="Proteomes" id="UP000190027">
    <property type="component" value="Unassembled WGS sequence"/>
</dbReference>
<evidence type="ECO:0000313" key="4">
    <source>
        <dbReference type="EMBL" id="SKA87571.1"/>
    </source>
</evidence>
<organism evidence="4 5">
    <name type="scientific">Paucidesulfovibrio gracilis DSM 16080</name>
    <dbReference type="NCBI Taxonomy" id="1121449"/>
    <lineage>
        <taxon>Bacteria</taxon>
        <taxon>Pseudomonadati</taxon>
        <taxon>Thermodesulfobacteriota</taxon>
        <taxon>Desulfovibrionia</taxon>
        <taxon>Desulfovibrionales</taxon>
        <taxon>Desulfovibrionaceae</taxon>
        <taxon>Paucidesulfovibrio</taxon>
    </lineage>
</organism>
<accession>A0A1T4XEW8</accession>
<evidence type="ECO:0000256" key="1">
    <source>
        <dbReference type="ARBA" id="ARBA00022729"/>
    </source>
</evidence>
<gene>
    <name evidence="4" type="ORF">SAMN02745704_02053</name>
</gene>
<dbReference type="PANTHER" id="PTHR35936">
    <property type="entry name" value="MEMBRANE-BOUND LYTIC MUREIN TRANSGLYCOSYLASE F"/>
    <property type="match status" value="1"/>
</dbReference>